<reference evidence="4" key="1">
    <citation type="journal article" date="2019" name="Int. J. Syst. Evol. Microbiol.">
        <title>The Global Catalogue of Microorganisms (GCM) 10K type strain sequencing project: providing services to taxonomists for standard genome sequencing and annotation.</title>
        <authorList>
            <consortium name="The Broad Institute Genomics Platform"/>
            <consortium name="The Broad Institute Genome Sequencing Center for Infectious Disease"/>
            <person name="Wu L."/>
            <person name="Ma J."/>
        </authorList>
    </citation>
    <scope>NUCLEOTIDE SEQUENCE [LARGE SCALE GENOMIC DNA]</scope>
    <source>
        <strain evidence="4">JCM 12165</strain>
    </source>
</reference>
<evidence type="ECO:0000313" key="3">
    <source>
        <dbReference type="EMBL" id="MFD1534698.1"/>
    </source>
</evidence>
<organism evidence="3 4">
    <name type="scientific">Pseudonocardia aurantiaca</name>
    <dbReference type="NCBI Taxonomy" id="75290"/>
    <lineage>
        <taxon>Bacteria</taxon>
        <taxon>Bacillati</taxon>
        <taxon>Actinomycetota</taxon>
        <taxon>Actinomycetes</taxon>
        <taxon>Pseudonocardiales</taxon>
        <taxon>Pseudonocardiaceae</taxon>
        <taxon>Pseudonocardia</taxon>
    </lineage>
</organism>
<gene>
    <name evidence="3" type="ORF">ACFSCY_35295</name>
</gene>
<name>A0ABW4FW41_9PSEU</name>
<dbReference type="InterPro" id="IPR005545">
    <property type="entry name" value="YCII"/>
</dbReference>
<sequence>MRYMLLIYGCYRPEPDTPEGDARIAEIHAFTQRCVDDGVFLAADPLHTVDSATTVRVRDGEPLVTDGPFAETAEQLGGYFILDCTDLDHALEYAARCPMAQDGSVEVRPILEVRLPGRAG</sequence>
<dbReference type="EMBL" id="JBHUCP010000042">
    <property type="protein sequence ID" value="MFD1534698.1"/>
    <property type="molecule type" value="Genomic_DNA"/>
</dbReference>
<evidence type="ECO:0000313" key="4">
    <source>
        <dbReference type="Proteomes" id="UP001597145"/>
    </source>
</evidence>
<keyword evidence="4" id="KW-1185">Reference proteome</keyword>
<dbReference type="PANTHER" id="PTHR35174">
    <property type="entry name" value="BLL7171 PROTEIN-RELATED"/>
    <property type="match status" value="1"/>
</dbReference>
<protein>
    <submittedName>
        <fullName evidence="3">YciI family protein</fullName>
    </submittedName>
</protein>
<dbReference type="Proteomes" id="UP001597145">
    <property type="component" value="Unassembled WGS sequence"/>
</dbReference>
<feature type="domain" description="YCII-related" evidence="2">
    <location>
        <begin position="1"/>
        <end position="113"/>
    </location>
</feature>
<comment type="caution">
    <text evidence="3">The sequence shown here is derived from an EMBL/GenBank/DDBJ whole genome shotgun (WGS) entry which is preliminary data.</text>
</comment>
<dbReference type="RefSeq" id="WP_343982318.1">
    <property type="nucleotide sequence ID" value="NZ_BAAAJG010000015.1"/>
</dbReference>
<comment type="similarity">
    <text evidence="1">Belongs to the YciI family.</text>
</comment>
<dbReference type="SUPFAM" id="SSF54909">
    <property type="entry name" value="Dimeric alpha+beta barrel"/>
    <property type="match status" value="1"/>
</dbReference>
<dbReference type="Gene3D" id="3.30.70.1060">
    <property type="entry name" value="Dimeric alpha+beta barrel"/>
    <property type="match status" value="1"/>
</dbReference>
<dbReference type="PANTHER" id="PTHR35174:SF3">
    <property type="entry name" value="BLL7171 PROTEIN"/>
    <property type="match status" value="1"/>
</dbReference>
<accession>A0ABW4FW41</accession>
<proteinExistence type="inferred from homology"/>
<dbReference type="Pfam" id="PF03795">
    <property type="entry name" value="YCII"/>
    <property type="match status" value="1"/>
</dbReference>
<evidence type="ECO:0000259" key="2">
    <source>
        <dbReference type="Pfam" id="PF03795"/>
    </source>
</evidence>
<dbReference type="InterPro" id="IPR011008">
    <property type="entry name" value="Dimeric_a/b-barrel"/>
</dbReference>
<evidence type="ECO:0000256" key="1">
    <source>
        <dbReference type="ARBA" id="ARBA00007689"/>
    </source>
</evidence>